<evidence type="ECO:0000313" key="2">
    <source>
        <dbReference type="EMBL" id="GFH27555.1"/>
    </source>
</evidence>
<sequence length="100" mass="10705">GSSLVASELGGRCWGRLASSLPRVPGPLQELGPTWRGSQEPGRSTSSTSTLEGPDGSCWQLRSAADFEQRSGCKATAGKRYFQHTRLADIIAAYPLRAKL</sequence>
<keyword evidence="2" id="KW-0808">Transferase</keyword>
<keyword evidence="3" id="KW-1185">Reference proteome</keyword>
<gene>
    <name evidence="2" type="ORF">HaLaN_25896</name>
</gene>
<name>A0A699ZZC2_HAELA</name>
<dbReference type="EMBL" id="BLLF01003523">
    <property type="protein sequence ID" value="GFH27555.1"/>
    <property type="molecule type" value="Genomic_DNA"/>
</dbReference>
<dbReference type="GO" id="GO:0016301">
    <property type="term" value="F:kinase activity"/>
    <property type="evidence" value="ECO:0007669"/>
    <property type="project" value="UniProtKB-KW"/>
</dbReference>
<dbReference type="AlphaFoldDB" id="A0A699ZZC2"/>
<reference evidence="2 3" key="1">
    <citation type="submission" date="2020-02" db="EMBL/GenBank/DDBJ databases">
        <title>Draft genome sequence of Haematococcus lacustris strain NIES-144.</title>
        <authorList>
            <person name="Morimoto D."/>
            <person name="Nakagawa S."/>
            <person name="Yoshida T."/>
            <person name="Sawayama S."/>
        </authorList>
    </citation>
    <scope>NUCLEOTIDE SEQUENCE [LARGE SCALE GENOMIC DNA]</scope>
    <source>
        <strain evidence="2 3">NIES-144</strain>
    </source>
</reference>
<protein>
    <submittedName>
        <fullName evidence="2">Kinase-like protein</fullName>
    </submittedName>
</protein>
<feature type="non-terminal residue" evidence="2">
    <location>
        <position position="1"/>
    </location>
</feature>
<keyword evidence="2" id="KW-0418">Kinase</keyword>
<feature type="non-terminal residue" evidence="2">
    <location>
        <position position="100"/>
    </location>
</feature>
<dbReference type="Proteomes" id="UP000485058">
    <property type="component" value="Unassembled WGS sequence"/>
</dbReference>
<proteinExistence type="predicted"/>
<comment type="caution">
    <text evidence="2">The sequence shown here is derived from an EMBL/GenBank/DDBJ whole genome shotgun (WGS) entry which is preliminary data.</text>
</comment>
<evidence type="ECO:0000313" key="3">
    <source>
        <dbReference type="Proteomes" id="UP000485058"/>
    </source>
</evidence>
<evidence type="ECO:0000256" key="1">
    <source>
        <dbReference type="SAM" id="MobiDB-lite"/>
    </source>
</evidence>
<feature type="compositionally biased region" description="Polar residues" evidence="1">
    <location>
        <begin position="41"/>
        <end position="51"/>
    </location>
</feature>
<accession>A0A699ZZC2</accession>
<organism evidence="2 3">
    <name type="scientific">Haematococcus lacustris</name>
    <name type="common">Green alga</name>
    <name type="synonym">Haematococcus pluvialis</name>
    <dbReference type="NCBI Taxonomy" id="44745"/>
    <lineage>
        <taxon>Eukaryota</taxon>
        <taxon>Viridiplantae</taxon>
        <taxon>Chlorophyta</taxon>
        <taxon>core chlorophytes</taxon>
        <taxon>Chlorophyceae</taxon>
        <taxon>CS clade</taxon>
        <taxon>Chlamydomonadales</taxon>
        <taxon>Haematococcaceae</taxon>
        <taxon>Haematococcus</taxon>
    </lineage>
</organism>
<feature type="region of interest" description="Disordered" evidence="1">
    <location>
        <begin position="21"/>
        <end position="56"/>
    </location>
</feature>